<dbReference type="PANTHER" id="PTHR45753">
    <property type="entry name" value="ORNITHINE CARBAMOYLTRANSFERASE, MITOCHONDRIAL"/>
    <property type="match status" value="1"/>
</dbReference>
<dbReference type="InterPro" id="IPR006131">
    <property type="entry name" value="Asp_carbamoyltransf_Asp/Orn-bd"/>
</dbReference>
<dbReference type="GO" id="GO:0042450">
    <property type="term" value="P:L-arginine biosynthetic process via ornithine"/>
    <property type="evidence" value="ECO:0007669"/>
    <property type="project" value="UniProtKB-UniRule"/>
</dbReference>
<sequence>MKKLKHFLSITDLGKDDLVNVLGFAIKLKNTSFSKQSILVKNKTMAMIFEKPSLRTRVSFEAGMTQLGGHAIYLAPSDIGLGKREPIKDVSRVLSRMVDVVMARTFLHSTITELAKYSDVPVINALSDLEHPCQILADLLTMMEKKKKFRGLKLTFVGDGENNVTHSLALASGILGINFSVAAPKGYWMKKEISNNVKKLAKKTKVTILETDNPEEAAKEADVVYTDTWVSMGDESEKKKRLEIFKNYQVDNKLMKLAKKDAIFMHDMPAYRGNEVTTEVIDGPRSVVIDQAENRLHAQKALICYLLDAKLR</sequence>
<dbReference type="NCBIfam" id="NF001986">
    <property type="entry name" value="PRK00779.1"/>
    <property type="match status" value="1"/>
</dbReference>
<dbReference type="EMBL" id="LBWQ01000006">
    <property type="protein sequence ID" value="KKR14016.1"/>
    <property type="molecule type" value="Genomic_DNA"/>
</dbReference>
<feature type="domain" description="Aspartate/ornithine carbamoyltransferase Asp/Orn-binding" evidence="7">
    <location>
        <begin position="151"/>
        <end position="305"/>
    </location>
</feature>
<protein>
    <recommendedName>
        <fullName evidence="3 6">Ornithine carbamoyltransferase</fullName>
        <shortName evidence="6">OTCase</shortName>
        <ecNumber evidence="3 6">2.1.3.3</ecNumber>
    </recommendedName>
</protein>
<comment type="pathway">
    <text evidence="1">Amino-acid biosynthesis; L-arginine biosynthesis; L-arginine from L-ornithine and carbamoyl phosphate: step 1/3.</text>
</comment>
<keyword evidence="4 6" id="KW-0808">Transferase</keyword>
<dbReference type="InterPro" id="IPR024904">
    <property type="entry name" value="OTCase_ArgI"/>
</dbReference>
<comment type="caution">
    <text evidence="9">The sequence shown here is derived from an EMBL/GenBank/DDBJ whole genome shotgun (WGS) entry which is preliminary data.</text>
</comment>
<gene>
    <name evidence="9" type="ORF">UT40_C0006G0006</name>
</gene>
<dbReference type="GO" id="GO:0005737">
    <property type="term" value="C:cytoplasm"/>
    <property type="evidence" value="ECO:0007669"/>
    <property type="project" value="UniProtKB-SubCell"/>
</dbReference>
<proteinExistence type="inferred from homology"/>
<feature type="binding site" evidence="6">
    <location>
        <begin position="231"/>
        <end position="232"/>
    </location>
    <ligand>
        <name>L-ornithine</name>
        <dbReference type="ChEBI" id="CHEBI:46911"/>
    </ligand>
</feature>
<dbReference type="SUPFAM" id="SSF53671">
    <property type="entry name" value="Aspartate/ornithine carbamoyltransferase"/>
    <property type="match status" value="1"/>
</dbReference>
<comment type="similarity">
    <text evidence="2 6">Belongs to the aspartate/ornithine carbamoyltransferase superfamily. OTCase family.</text>
</comment>
<accession>A0A0G0NMG8</accession>
<dbReference type="EC" id="2.1.3.3" evidence="3 6"/>
<dbReference type="InterPro" id="IPR006130">
    <property type="entry name" value="Asp/Orn_carbamoylTrfase"/>
</dbReference>
<evidence type="ECO:0000256" key="1">
    <source>
        <dbReference type="ARBA" id="ARBA00004975"/>
    </source>
</evidence>
<comment type="caution">
    <text evidence="6">Lacks conserved residue(s) required for the propagation of feature annotation.</text>
</comment>
<dbReference type="PRINTS" id="PR00100">
    <property type="entry name" value="AOTCASE"/>
</dbReference>
<dbReference type="Gene3D" id="3.40.50.1370">
    <property type="entry name" value="Aspartate/ornithine carbamoyltransferase"/>
    <property type="match status" value="2"/>
</dbReference>
<comment type="subcellular location">
    <subcellularLocation>
        <location evidence="6">Cytoplasm</location>
    </subcellularLocation>
</comment>
<dbReference type="GO" id="GO:0016597">
    <property type="term" value="F:amino acid binding"/>
    <property type="evidence" value="ECO:0007669"/>
    <property type="project" value="InterPro"/>
</dbReference>
<dbReference type="PATRIC" id="fig|1618551.3.peg.329"/>
<feature type="binding site" evidence="6">
    <location>
        <position position="295"/>
    </location>
    <ligand>
        <name>carbamoyl phosphate</name>
        <dbReference type="ChEBI" id="CHEBI:58228"/>
    </ligand>
</feature>
<feature type="binding site" evidence="6">
    <location>
        <position position="227"/>
    </location>
    <ligand>
        <name>L-ornithine</name>
        <dbReference type="ChEBI" id="CHEBI:46911"/>
    </ligand>
</feature>
<dbReference type="PRINTS" id="PR00102">
    <property type="entry name" value="OTCASE"/>
</dbReference>
<comment type="catalytic activity">
    <reaction evidence="5 6">
        <text>carbamoyl phosphate + L-ornithine = L-citrulline + phosphate + H(+)</text>
        <dbReference type="Rhea" id="RHEA:19513"/>
        <dbReference type="ChEBI" id="CHEBI:15378"/>
        <dbReference type="ChEBI" id="CHEBI:43474"/>
        <dbReference type="ChEBI" id="CHEBI:46911"/>
        <dbReference type="ChEBI" id="CHEBI:57743"/>
        <dbReference type="ChEBI" id="CHEBI:58228"/>
        <dbReference type="EC" id="2.1.3.3"/>
    </reaction>
</comment>
<feature type="domain" description="Aspartate/ornithine carbamoyltransferase carbamoyl-P binding" evidence="8">
    <location>
        <begin position="5"/>
        <end position="144"/>
    </location>
</feature>
<dbReference type="NCBIfam" id="TIGR00658">
    <property type="entry name" value="orni_carb_tr"/>
    <property type="match status" value="1"/>
</dbReference>
<keyword evidence="6" id="KW-0963">Cytoplasm</keyword>
<dbReference type="InterPro" id="IPR006132">
    <property type="entry name" value="Asp/Orn_carbamoyltranf_P-bd"/>
</dbReference>
<dbReference type="PANTHER" id="PTHR45753:SF3">
    <property type="entry name" value="ORNITHINE TRANSCARBAMYLASE, MITOCHONDRIAL"/>
    <property type="match status" value="1"/>
</dbReference>
<evidence type="ECO:0000256" key="6">
    <source>
        <dbReference type="HAMAP-Rule" id="MF_01109"/>
    </source>
</evidence>
<evidence type="ECO:0000256" key="2">
    <source>
        <dbReference type="ARBA" id="ARBA00007805"/>
    </source>
</evidence>
<organism evidence="9 10">
    <name type="scientific">Candidatus Woesebacteria bacterium GW2011_GWA1_39_21b</name>
    <dbReference type="NCBI Taxonomy" id="1618551"/>
    <lineage>
        <taxon>Bacteria</taxon>
        <taxon>Candidatus Woeseibacteriota</taxon>
    </lineage>
</organism>
<evidence type="ECO:0000256" key="5">
    <source>
        <dbReference type="ARBA" id="ARBA00048772"/>
    </source>
</evidence>
<dbReference type="AlphaFoldDB" id="A0A0G0NMG8"/>
<dbReference type="GO" id="GO:0019240">
    <property type="term" value="P:citrulline biosynthetic process"/>
    <property type="evidence" value="ECO:0007669"/>
    <property type="project" value="TreeGrafter"/>
</dbReference>
<dbReference type="InterPro" id="IPR036901">
    <property type="entry name" value="Asp/Orn_carbamoylTrfase_sf"/>
</dbReference>
<dbReference type="Pfam" id="PF02729">
    <property type="entry name" value="OTCace_N"/>
    <property type="match status" value="1"/>
</dbReference>
<dbReference type="Pfam" id="PF00185">
    <property type="entry name" value="OTCace"/>
    <property type="match status" value="1"/>
</dbReference>
<dbReference type="Proteomes" id="UP000034690">
    <property type="component" value="Unassembled WGS sequence"/>
</dbReference>
<evidence type="ECO:0000256" key="3">
    <source>
        <dbReference type="ARBA" id="ARBA00013007"/>
    </source>
</evidence>
<feature type="binding site" evidence="6">
    <location>
        <position position="104"/>
    </location>
    <ligand>
        <name>carbamoyl phosphate</name>
        <dbReference type="ChEBI" id="CHEBI:58228"/>
    </ligand>
</feature>
<dbReference type="GO" id="GO:0004585">
    <property type="term" value="F:ornithine carbamoyltransferase activity"/>
    <property type="evidence" value="ECO:0007669"/>
    <property type="project" value="UniProtKB-UniRule"/>
</dbReference>
<name>A0A0G0NMG8_9BACT</name>
<dbReference type="FunFam" id="3.40.50.1370:FF:000008">
    <property type="entry name" value="Ornithine carbamoyltransferase"/>
    <property type="match status" value="1"/>
</dbReference>
<feature type="binding site" evidence="6">
    <location>
        <begin position="131"/>
        <end position="134"/>
    </location>
    <ligand>
        <name>carbamoyl phosphate</name>
        <dbReference type="ChEBI" id="CHEBI:58228"/>
    </ligand>
</feature>
<evidence type="ECO:0000259" key="7">
    <source>
        <dbReference type="Pfam" id="PF00185"/>
    </source>
</evidence>
<feature type="binding site" evidence="6">
    <location>
        <position position="163"/>
    </location>
    <ligand>
        <name>L-ornithine</name>
        <dbReference type="ChEBI" id="CHEBI:46911"/>
    </ligand>
</feature>
<reference evidence="9 10" key="1">
    <citation type="journal article" date="2015" name="Nature">
        <title>rRNA introns, odd ribosomes, and small enigmatic genomes across a large radiation of phyla.</title>
        <authorList>
            <person name="Brown C.T."/>
            <person name="Hug L.A."/>
            <person name="Thomas B.C."/>
            <person name="Sharon I."/>
            <person name="Castelle C.J."/>
            <person name="Singh A."/>
            <person name="Wilkins M.J."/>
            <person name="Williams K.H."/>
            <person name="Banfield J.F."/>
        </authorList>
    </citation>
    <scope>NUCLEOTIDE SEQUENCE [LARGE SCALE GENOMIC DNA]</scope>
</reference>
<dbReference type="InterPro" id="IPR002292">
    <property type="entry name" value="Orn/put_carbamltrans"/>
</dbReference>
<evidence type="ECO:0000313" key="9">
    <source>
        <dbReference type="EMBL" id="KKR14016.1"/>
    </source>
</evidence>
<evidence type="ECO:0000256" key="4">
    <source>
        <dbReference type="ARBA" id="ARBA00022679"/>
    </source>
</evidence>
<dbReference type="HAMAP" id="MF_01109">
    <property type="entry name" value="OTCase"/>
    <property type="match status" value="1"/>
</dbReference>
<evidence type="ECO:0000259" key="8">
    <source>
        <dbReference type="Pfam" id="PF02729"/>
    </source>
</evidence>
<evidence type="ECO:0000313" key="10">
    <source>
        <dbReference type="Proteomes" id="UP000034690"/>
    </source>
</evidence>